<dbReference type="RefSeq" id="WP_048309343.1">
    <property type="nucleotide sequence ID" value="NZ_CP119526.1"/>
</dbReference>
<reference evidence="3" key="1">
    <citation type="submission" date="2015-06" db="EMBL/GenBank/DDBJ databases">
        <authorList>
            <person name="Liu B."/>
            <person name="Wang J."/>
            <person name="Zhu Y."/>
            <person name="Liu G."/>
            <person name="Chen Q."/>
            <person name="Zheng C."/>
            <person name="Che J."/>
            <person name="Ge C."/>
            <person name="Shi H."/>
            <person name="Pan Z."/>
            <person name="Liu X."/>
        </authorList>
    </citation>
    <scope>NUCLEOTIDE SEQUENCE [LARGE SCALE GENOMIC DNA]</scope>
    <source>
        <strain evidence="3">DSM 16346</strain>
    </source>
</reference>
<dbReference type="SUPFAM" id="SSF54637">
    <property type="entry name" value="Thioesterase/thiol ester dehydrase-isomerase"/>
    <property type="match status" value="1"/>
</dbReference>
<keyword evidence="2" id="KW-0378">Hydrolase</keyword>
<keyword evidence="4" id="KW-1185">Reference proteome</keyword>
<comment type="similarity">
    <text evidence="1">Belongs to the 4-hydroxybenzoyl-CoA thioesterase family.</text>
</comment>
<dbReference type="InterPro" id="IPR029069">
    <property type="entry name" value="HotDog_dom_sf"/>
</dbReference>
<organism evidence="3 4">
    <name type="scientific">Guptibacillus hwajinpoensis</name>
    <dbReference type="NCBI Taxonomy" id="208199"/>
    <lineage>
        <taxon>Bacteria</taxon>
        <taxon>Bacillati</taxon>
        <taxon>Bacillota</taxon>
        <taxon>Bacilli</taxon>
        <taxon>Bacillales</taxon>
        <taxon>Guptibacillaceae</taxon>
        <taxon>Guptibacillus</taxon>
    </lineage>
</organism>
<dbReference type="GO" id="GO:0047617">
    <property type="term" value="F:fatty acyl-CoA hydrolase activity"/>
    <property type="evidence" value="ECO:0007669"/>
    <property type="project" value="TreeGrafter"/>
</dbReference>
<dbReference type="AlphaFoldDB" id="A0A0J6FV73"/>
<gene>
    <name evidence="3" type="ORF">AB986_02750</name>
</gene>
<evidence type="ECO:0000256" key="1">
    <source>
        <dbReference type="ARBA" id="ARBA00005953"/>
    </source>
</evidence>
<evidence type="ECO:0000313" key="3">
    <source>
        <dbReference type="EMBL" id="KMM38252.1"/>
    </source>
</evidence>
<accession>A0A0J6FV73</accession>
<protein>
    <submittedName>
        <fullName evidence="3">Thioesterase</fullName>
    </submittedName>
</protein>
<name>A0A0J6FV73_9BACL</name>
<dbReference type="Gene3D" id="3.10.129.10">
    <property type="entry name" value="Hotdog Thioesterase"/>
    <property type="match status" value="1"/>
</dbReference>
<evidence type="ECO:0000313" key="4">
    <source>
        <dbReference type="Proteomes" id="UP000035996"/>
    </source>
</evidence>
<dbReference type="Proteomes" id="UP000035996">
    <property type="component" value="Unassembled WGS sequence"/>
</dbReference>
<dbReference type="InterPro" id="IPR050563">
    <property type="entry name" value="4-hydroxybenzoyl-CoA_TE"/>
</dbReference>
<dbReference type="PANTHER" id="PTHR31793:SF27">
    <property type="entry name" value="NOVEL THIOESTERASE SUPERFAMILY DOMAIN AND SAPOSIN A-TYPE DOMAIN CONTAINING PROTEIN (0610012H03RIK)"/>
    <property type="match status" value="1"/>
</dbReference>
<dbReference type="STRING" id="157733.AB986_02750"/>
<dbReference type="PATRIC" id="fig|157733.3.peg.2764"/>
<proteinExistence type="inferred from homology"/>
<dbReference type="OrthoDB" id="9799036at2"/>
<dbReference type="CDD" id="cd00586">
    <property type="entry name" value="4HBT"/>
    <property type="match status" value="1"/>
</dbReference>
<comment type="caution">
    <text evidence="3">The sequence shown here is derived from an EMBL/GenBank/DDBJ whole genome shotgun (WGS) entry which is preliminary data.</text>
</comment>
<sequence length="135" mass="15754">MSENIDVRVRFCETDALGHVNNTSYFIYLEEARVQFFEYLGKRSGTDDWPFILVSTKCDFIKQVYFKQELRIETSVKKIGSKSFTLLHLIKDSKSNDIVAEGEATVVYFDFTKQTSEIIPDELRIRLEESHQLLT</sequence>
<dbReference type="Pfam" id="PF13279">
    <property type="entry name" value="4HBT_2"/>
    <property type="match status" value="1"/>
</dbReference>
<evidence type="ECO:0000256" key="2">
    <source>
        <dbReference type="ARBA" id="ARBA00022801"/>
    </source>
</evidence>
<dbReference type="PANTHER" id="PTHR31793">
    <property type="entry name" value="4-HYDROXYBENZOYL-COA THIOESTERASE FAMILY MEMBER"/>
    <property type="match status" value="1"/>
</dbReference>
<dbReference type="EMBL" id="LELK01000001">
    <property type="protein sequence ID" value="KMM38252.1"/>
    <property type="molecule type" value="Genomic_DNA"/>
</dbReference>